<sequence>MNPLTCLLLAAALPLAAAAQTAPPADSVATYRHQLGLTASPVLDGFFKNNRALPLGLLYKRQTKPNQALR</sequence>
<feature type="non-terminal residue" evidence="2">
    <location>
        <position position="70"/>
    </location>
</feature>
<name>A0A418QGS8_9BACT</name>
<protein>
    <submittedName>
        <fullName evidence="2">Uncharacterized protein</fullName>
    </submittedName>
</protein>
<accession>A0A418QGS8</accession>
<evidence type="ECO:0000256" key="1">
    <source>
        <dbReference type="SAM" id="SignalP"/>
    </source>
</evidence>
<proteinExistence type="predicted"/>
<dbReference type="RefSeq" id="WP_147374816.1">
    <property type="nucleotide sequence ID" value="NZ_QYCN01000123.1"/>
</dbReference>
<dbReference type="Proteomes" id="UP000284250">
    <property type="component" value="Unassembled WGS sequence"/>
</dbReference>
<comment type="caution">
    <text evidence="2">The sequence shown here is derived from an EMBL/GenBank/DDBJ whole genome shotgun (WGS) entry which is preliminary data.</text>
</comment>
<feature type="chain" id="PRO_5019501208" evidence="1">
    <location>
        <begin position="22"/>
        <end position="70"/>
    </location>
</feature>
<reference evidence="2 3" key="2">
    <citation type="submission" date="2019-01" db="EMBL/GenBank/DDBJ databases">
        <title>Hymenobacter humicola sp. nov., isolated from soils in Antarctica.</title>
        <authorList>
            <person name="Sedlacek I."/>
            <person name="Holochova P."/>
            <person name="Kralova S."/>
            <person name="Pantucek R."/>
            <person name="Stankova E."/>
            <person name="Vrbovska V."/>
            <person name="Kristofova L."/>
            <person name="Svec P."/>
            <person name="Busse H.-J."/>
        </authorList>
    </citation>
    <scope>NUCLEOTIDE SEQUENCE [LARGE SCALE GENOMIC DNA]</scope>
    <source>
        <strain evidence="2 3">CCM 8852</strain>
    </source>
</reference>
<dbReference type="AlphaFoldDB" id="A0A418QGS8"/>
<keyword evidence="3" id="KW-1185">Reference proteome</keyword>
<reference evidence="2 3" key="1">
    <citation type="submission" date="2018-09" db="EMBL/GenBank/DDBJ databases">
        <authorList>
            <person name="Zeman M."/>
            <person name="Pardy F."/>
        </authorList>
    </citation>
    <scope>NUCLEOTIDE SEQUENCE [LARGE SCALE GENOMIC DNA]</scope>
    <source>
        <strain evidence="2 3">CCM 8852</strain>
    </source>
</reference>
<organism evidence="2 3">
    <name type="scientific">Hymenobacter rubripertinctus</name>
    <dbReference type="NCBI Taxonomy" id="2029981"/>
    <lineage>
        <taxon>Bacteria</taxon>
        <taxon>Pseudomonadati</taxon>
        <taxon>Bacteroidota</taxon>
        <taxon>Cytophagia</taxon>
        <taxon>Cytophagales</taxon>
        <taxon>Hymenobacteraceae</taxon>
        <taxon>Hymenobacter</taxon>
    </lineage>
</organism>
<keyword evidence="1" id="KW-0732">Signal</keyword>
<feature type="signal peptide" evidence="1">
    <location>
        <begin position="1"/>
        <end position="21"/>
    </location>
</feature>
<dbReference type="EMBL" id="QYCN01000123">
    <property type="protein sequence ID" value="RIY04318.1"/>
    <property type="molecule type" value="Genomic_DNA"/>
</dbReference>
<evidence type="ECO:0000313" key="3">
    <source>
        <dbReference type="Proteomes" id="UP000284250"/>
    </source>
</evidence>
<gene>
    <name evidence="2" type="ORF">D0T11_21795</name>
</gene>
<evidence type="ECO:0000313" key="2">
    <source>
        <dbReference type="EMBL" id="RIY04318.1"/>
    </source>
</evidence>